<dbReference type="Pfam" id="PF13181">
    <property type="entry name" value="TPR_8"/>
    <property type="match status" value="1"/>
</dbReference>
<dbReference type="Gramene" id="rna-AYBTSS11_LOCUS29147">
    <property type="protein sequence ID" value="CAJ1977001.1"/>
    <property type="gene ID" value="gene-AYBTSS11_LOCUS29147"/>
</dbReference>
<evidence type="ECO:0000313" key="2">
    <source>
        <dbReference type="EMBL" id="CAJ1977001.1"/>
    </source>
</evidence>
<dbReference type="PROSITE" id="PS50005">
    <property type="entry name" value="TPR"/>
    <property type="match status" value="1"/>
</dbReference>
<dbReference type="AlphaFoldDB" id="A0AA86W2B3"/>
<dbReference type="InterPro" id="IPR011990">
    <property type="entry name" value="TPR-like_helical_dom_sf"/>
</dbReference>
<dbReference type="SMART" id="SM00028">
    <property type="entry name" value="TPR"/>
    <property type="match status" value="2"/>
</dbReference>
<dbReference type="GO" id="GO:0051087">
    <property type="term" value="F:protein-folding chaperone binding"/>
    <property type="evidence" value="ECO:0007669"/>
    <property type="project" value="InterPro"/>
</dbReference>
<proteinExistence type="predicted"/>
<dbReference type="EMBL" id="OY731407">
    <property type="protein sequence ID" value="CAJ1977001.1"/>
    <property type="molecule type" value="Genomic_DNA"/>
</dbReference>
<dbReference type="InterPro" id="IPR044563">
    <property type="entry name" value="Sgt1-like"/>
</dbReference>
<feature type="repeat" description="TPR" evidence="1">
    <location>
        <begin position="36"/>
        <end position="69"/>
    </location>
</feature>
<name>A0AA86W2B3_9FABA</name>
<reference evidence="2" key="1">
    <citation type="submission" date="2023-10" db="EMBL/GenBank/DDBJ databases">
        <authorList>
            <person name="Domelevo Entfellner J.-B."/>
        </authorList>
    </citation>
    <scope>NUCLEOTIDE SEQUENCE</scope>
</reference>
<protein>
    <submittedName>
        <fullName evidence="2">Uncharacterized protein</fullName>
    </submittedName>
</protein>
<sequence>MAPDLELKSKEALVDENYYLVYDLFYKAIGLNPNNADLYADRAQVNIKVNNLTNAVVDANKAIELNPSHSKAYLRKGKVCIMLEECETAKASLEMGASLAPGDSRFTD</sequence>
<dbReference type="Gene3D" id="1.25.40.10">
    <property type="entry name" value="Tetratricopeptide repeat domain"/>
    <property type="match status" value="1"/>
</dbReference>
<dbReference type="PANTHER" id="PTHR45862">
    <property type="entry name" value="PROTEIN SGT1 HOMOLOG"/>
    <property type="match status" value="1"/>
</dbReference>
<dbReference type="SUPFAM" id="SSF48452">
    <property type="entry name" value="TPR-like"/>
    <property type="match status" value="1"/>
</dbReference>
<dbReference type="InterPro" id="IPR019734">
    <property type="entry name" value="TPR_rpt"/>
</dbReference>
<organism evidence="2 3">
    <name type="scientific">Sphenostylis stenocarpa</name>
    <dbReference type="NCBI Taxonomy" id="92480"/>
    <lineage>
        <taxon>Eukaryota</taxon>
        <taxon>Viridiplantae</taxon>
        <taxon>Streptophyta</taxon>
        <taxon>Embryophyta</taxon>
        <taxon>Tracheophyta</taxon>
        <taxon>Spermatophyta</taxon>
        <taxon>Magnoliopsida</taxon>
        <taxon>eudicotyledons</taxon>
        <taxon>Gunneridae</taxon>
        <taxon>Pentapetalae</taxon>
        <taxon>rosids</taxon>
        <taxon>fabids</taxon>
        <taxon>Fabales</taxon>
        <taxon>Fabaceae</taxon>
        <taxon>Papilionoideae</taxon>
        <taxon>50 kb inversion clade</taxon>
        <taxon>NPAAA clade</taxon>
        <taxon>indigoferoid/millettioid clade</taxon>
        <taxon>Phaseoleae</taxon>
        <taxon>Sphenostylis</taxon>
    </lineage>
</organism>
<evidence type="ECO:0000313" key="3">
    <source>
        <dbReference type="Proteomes" id="UP001189624"/>
    </source>
</evidence>
<dbReference type="Proteomes" id="UP001189624">
    <property type="component" value="Chromosome 10"/>
</dbReference>
<evidence type="ECO:0000256" key="1">
    <source>
        <dbReference type="PROSITE-ProRule" id="PRU00339"/>
    </source>
</evidence>
<gene>
    <name evidence="2" type="ORF">AYBTSS11_LOCUS29147</name>
</gene>
<keyword evidence="3" id="KW-1185">Reference proteome</keyword>
<accession>A0AA86W2B3</accession>
<keyword evidence="1" id="KW-0802">TPR repeat</keyword>